<dbReference type="InterPro" id="IPR016166">
    <property type="entry name" value="FAD-bd_PCMH"/>
</dbReference>
<dbReference type="PROSITE" id="PS51387">
    <property type="entry name" value="FAD_PCMH"/>
    <property type="match status" value="1"/>
</dbReference>
<evidence type="ECO:0000256" key="5">
    <source>
        <dbReference type="ARBA" id="ARBA00022827"/>
    </source>
</evidence>
<feature type="domain" description="FAD-binding PCMH-type" evidence="7">
    <location>
        <begin position="73"/>
        <end position="253"/>
    </location>
</feature>
<dbReference type="AlphaFoldDB" id="A0A0C1QFQ2"/>
<dbReference type="PANTHER" id="PTHR42973">
    <property type="entry name" value="BINDING OXIDOREDUCTASE, PUTATIVE (AFU_ORTHOLOGUE AFUA_1G17690)-RELATED"/>
    <property type="match status" value="1"/>
</dbReference>
<keyword evidence="4" id="KW-0732">Signal</keyword>
<dbReference type="SUPFAM" id="SSF56176">
    <property type="entry name" value="FAD-binding/transporter-associated domain-like"/>
    <property type="match status" value="1"/>
</dbReference>
<dbReference type="InterPro" id="IPR016169">
    <property type="entry name" value="FAD-bd_PCMH_sub2"/>
</dbReference>
<dbReference type="Pfam" id="PF08031">
    <property type="entry name" value="BBE"/>
    <property type="match status" value="1"/>
</dbReference>
<dbReference type="Pfam" id="PF01565">
    <property type="entry name" value="FAD_binding_4"/>
    <property type="match status" value="1"/>
</dbReference>
<evidence type="ECO:0000313" key="9">
    <source>
        <dbReference type="Proteomes" id="UP000031327"/>
    </source>
</evidence>
<dbReference type="GO" id="GO:0071949">
    <property type="term" value="F:FAD binding"/>
    <property type="evidence" value="ECO:0007669"/>
    <property type="project" value="InterPro"/>
</dbReference>
<dbReference type="EMBL" id="JWIC01000004">
    <property type="protein sequence ID" value="KID58110.1"/>
    <property type="molecule type" value="Genomic_DNA"/>
</dbReference>
<dbReference type="Gene3D" id="3.30.465.10">
    <property type="match status" value="1"/>
</dbReference>
<evidence type="ECO:0000313" key="8">
    <source>
        <dbReference type="EMBL" id="KID58110.1"/>
    </source>
</evidence>
<protein>
    <recommendedName>
        <fullName evidence="7">FAD-binding PCMH-type domain-containing protein</fullName>
    </recommendedName>
</protein>
<keyword evidence="5" id="KW-0274">FAD</keyword>
<dbReference type="PROSITE" id="PS51318">
    <property type="entry name" value="TAT"/>
    <property type="match status" value="1"/>
</dbReference>
<keyword evidence="6" id="KW-0560">Oxidoreductase</keyword>
<dbReference type="InterPro" id="IPR012951">
    <property type="entry name" value="BBE"/>
</dbReference>
<evidence type="ECO:0000256" key="6">
    <source>
        <dbReference type="ARBA" id="ARBA00023002"/>
    </source>
</evidence>
<dbReference type="PANTHER" id="PTHR42973:SF39">
    <property type="entry name" value="FAD-BINDING PCMH-TYPE DOMAIN-CONTAINING PROTEIN"/>
    <property type="match status" value="1"/>
</dbReference>
<dbReference type="InterPro" id="IPR006094">
    <property type="entry name" value="Oxid_FAD_bind_N"/>
</dbReference>
<sequence length="542" mass="59875">MDNKEQELVLQATEQTSRRSFLKKSLAVGGVVGAAPLALQSTPAEARGEYGQYHKVFGNDPRYISMLLGSNMRFLSQPTYIGACSSAHEVYMAARDAITQGKRITVRSGGHCYEGFVDNDNGVVIDISNMDRIYKEGDYYVVEAGANLGHTYKTLFKEFGKIIPAGSCFGVGIGGHVCGGGFGVHSRQYGLSSDYLAGVELVAFNEWGGQATYPRKYFKGQSAQADDIVWAHQGGGGGNFGIVTKYFFKDLPDVPAFIHTQEVSLPWASLDYPQFAALIKNYGEFWTKNNGPESRFNALHTSMSMPKSVGGGGSIRLQLFCAGNPGLIDEFLDAIFSAAQLAQAKVGLRTSDHMGIQSQEDAPPRPTPPGSYFSLPWWYGTQYAAGPLIGARGKNKSAYMNKPFPEAQIRTLWDELRHGDYLNPSGTLQLSSYGGQINALSPEDTAVSHRSSVMKLQYQTYWFDPSQDPYHLGWMSSFYHKMYGEKGPVPDGVMDGCYVNYADMDIVNWQYLYYKGNYPRLQKVKRLLDPTNRLNHGQSIEV</sequence>
<dbReference type="RefSeq" id="WP_039608405.1">
    <property type="nucleotide sequence ID" value="NZ_JWIC01000004.1"/>
</dbReference>
<evidence type="ECO:0000256" key="4">
    <source>
        <dbReference type="ARBA" id="ARBA00022729"/>
    </source>
</evidence>
<evidence type="ECO:0000259" key="7">
    <source>
        <dbReference type="PROSITE" id="PS51387"/>
    </source>
</evidence>
<reference evidence="8 9" key="1">
    <citation type="submission" date="2014-12" db="EMBL/GenBank/DDBJ databases">
        <title>Draft Genome Sequence of Pseudoalteromonas luteoviolacea HI1.</title>
        <authorList>
            <person name="Asahina A.Y."/>
            <person name="Hadfield M.G."/>
        </authorList>
    </citation>
    <scope>NUCLEOTIDE SEQUENCE [LARGE SCALE GENOMIC DNA]</scope>
    <source>
        <strain evidence="8 9">HI1</strain>
    </source>
</reference>
<comment type="cofactor">
    <cofactor evidence="1">
        <name>FAD</name>
        <dbReference type="ChEBI" id="CHEBI:57692"/>
    </cofactor>
</comment>
<dbReference type="Gene3D" id="3.40.462.20">
    <property type="match status" value="1"/>
</dbReference>
<comment type="similarity">
    <text evidence="2">Belongs to the oxygen-dependent FAD-linked oxidoreductase family.</text>
</comment>
<evidence type="ECO:0000256" key="3">
    <source>
        <dbReference type="ARBA" id="ARBA00022630"/>
    </source>
</evidence>
<dbReference type="OrthoDB" id="9775082at2"/>
<organism evidence="8 9">
    <name type="scientific">Pseudoalteromonas luteoviolacea</name>
    <dbReference type="NCBI Taxonomy" id="43657"/>
    <lineage>
        <taxon>Bacteria</taxon>
        <taxon>Pseudomonadati</taxon>
        <taxon>Pseudomonadota</taxon>
        <taxon>Gammaproteobacteria</taxon>
        <taxon>Alteromonadales</taxon>
        <taxon>Pseudoalteromonadaceae</taxon>
        <taxon>Pseudoalteromonas</taxon>
    </lineage>
</organism>
<dbReference type="InterPro" id="IPR036318">
    <property type="entry name" value="FAD-bd_PCMH-like_sf"/>
</dbReference>
<dbReference type="InterPro" id="IPR019546">
    <property type="entry name" value="TAT_signal_bac_arc"/>
</dbReference>
<dbReference type="NCBIfam" id="TIGR01409">
    <property type="entry name" value="TAT_signal_seq"/>
    <property type="match status" value="1"/>
</dbReference>
<dbReference type="InterPro" id="IPR006311">
    <property type="entry name" value="TAT_signal"/>
</dbReference>
<name>A0A0C1QFQ2_9GAMM</name>
<proteinExistence type="inferred from homology"/>
<accession>A0A0C1QFQ2</accession>
<dbReference type="GO" id="GO:0016491">
    <property type="term" value="F:oxidoreductase activity"/>
    <property type="evidence" value="ECO:0007669"/>
    <property type="project" value="UniProtKB-KW"/>
</dbReference>
<comment type="caution">
    <text evidence="8">The sequence shown here is derived from an EMBL/GenBank/DDBJ whole genome shotgun (WGS) entry which is preliminary data.</text>
</comment>
<evidence type="ECO:0000256" key="1">
    <source>
        <dbReference type="ARBA" id="ARBA00001974"/>
    </source>
</evidence>
<gene>
    <name evidence="8" type="ORF">JF50_05115</name>
</gene>
<keyword evidence="3" id="KW-0285">Flavoprotein</keyword>
<dbReference type="Proteomes" id="UP000031327">
    <property type="component" value="Unassembled WGS sequence"/>
</dbReference>
<evidence type="ECO:0000256" key="2">
    <source>
        <dbReference type="ARBA" id="ARBA00005466"/>
    </source>
</evidence>
<dbReference type="InterPro" id="IPR050416">
    <property type="entry name" value="FAD-linked_Oxidoreductase"/>
</dbReference>